<evidence type="ECO:0000259" key="2">
    <source>
        <dbReference type="Pfam" id="PF05838"/>
    </source>
</evidence>
<dbReference type="EMBL" id="MT141532">
    <property type="protein sequence ID" value="QJA65141.1"/>
    <property type="molecule type" value="Genomic_DNA"/>
</dbReference>
<keyword evidence="4" id="KW-0378">Hydrolase</keyword>
<dbReference type="AlphaFoldDB" id="A0A6M3K6F3"/>
<evidence type="ECO:0000313" key="3">
    <source>
        <dbReference type="EMBL" id="QJA65141.1"/>
    </source>
</evidence>
<protein>
    <submittedName>
        <fullName evidence="4">Putative glycoside hydrolase</fullName>
    </submittedName>
</protein>
<dbReference type="SUPFAM" id="SSF53955">
    <property type="entry name" value="Lysozyme-like"/>
    <property type="match status" value="1"/>
</dbReference>
<dbReference type="Pfam" id="PF05838">
    <property type="entry name" value="Glyco_hydro_108"/>
    <property type="match status" value="1"/>
</dbReference>
<feature type="transmembrane region" description="Helical" evidence="1">
    <location>
        <begin position="185"/>
        <end position="204"/>
    </location>
</feature>
<feature type="domain" description="TtsA-like Glycoside hydrolase family 108" evidence="2">
    <location>
        <begin position="10"/>
        <end position="99"/>
    </location>
</feature>
<organism evidence="4">
    <name type="scientific">viral metagenome</name>
    <dbReference type="NCBI Taxonomy" id="1070528"/>
    <lineage>
        <taxon>unclassified sequences</taxon>
        <taxon>metagenomes</taxon>
        <taxon>organismal metagenomes</taxon>
    </lineage>
</organism>
<reference evidence="4" key="1">
    <citation type="submission" date="2020-03" db="EMBL/GenBank/DDBJ databases">
        <title>The deep terrestrial virosphere.</title>
        <authorList>
            <person name="Holmfeldt K."/>
            <person name="Nilsson E."/>
            <person name="Simone D."/>
            <person name="Lopez-Fernandez M."/>
            <person name="Wu X."/>
            <person name="de Brujin I."/>
            <person name="Lundin D."/>
            <person name="Andersson A."/>
            <person name="Bertilsson S."/>
            <person name="Dopson M."/>
        </authorList>
    </citation>
    <scope>NUCLEOTIDE SEQUENCE</scope>
    <source>
        <strain evidence="4">MM415A01453</strain>
        <strain evidence="3">MM415B00433</strain>
    </source>
</reference>
<keyword evidence="1" id="KW-0472">Membrane</keyword>
<name>A0A6M3K6F3_9ZZZZ</name>
<accession>A0A6M3K6F3</accession>
<keyword evidence="1" id="KW-0812">Transmembrane</keyword>
<proteinExistence type="predicted"/>
<sequence length="211" mass="24264">MADFVKAHNLVMIHEGGYQANEADSGNYACGQLVGTKYGISAPTLQTWTGRCPSPDEMKNLSKETARLIYKERFWDKLGLDYVENQSVAEIIYDCYVNQTGYTLGILRMALEKQGFFIYPVIPFDHDTIISINNADQKQLFDDIKEGRRQKYLYQASKPSQSVFLEGWLKRLNKFEFGFFQKSKYYLFSVVLVVTLGIGILMYLNKKELVV</sequence>
<dbReference type="InterPro" id="IPR023346">
    <property type="entry name" value="Lysozyme-like_dom_sf"/>
</dbReference>
<dbReference type="Gene3D" id="1.20.141.10">
    <property type="entry name" value="Chitosanase, subunit A, domain 1"/>
    <property type="match status" value="1"/>
</dbReference>
<evidence type="ECO:0000313" key="4">
    <source>
        <dbReference type="EMBL" id="QJA76725.1"/>
    </source>
</evidence>
<keyword evidence="1" id="KW-1133">Transmembrane helix</keyword>
<dbReference type="GO" id="GO:0016787">
    <property type="term" value="F:hydrolase activity"/>
    <property type="evidence" value="ECO:0007669"/>
    <property type="project" value="UniProtKB-KW"/>
</dbReference>
<dbReference type="EMBL" id="MT142240">
    <property type="protein sequence ID" value="QJA76725.1"/>
    <property type="molecule type" value="Genomic_DNA"/>
</dbReference>
<dbReference type="InterPro" id="IPR008565">
    <property type="entry name" value="TtsA-like_GH18_dom"/>
</dbReference>
<gene>
    <name evidence="4" type="ORF">MM415A01453_0008</name>
    <name evidence="3" type="ORF">MM415B00433_0049</name>
</gene>
<evidence type="ECO:0000256" key="1">
    <source>
        <dbReference type="SAM" id="Phobius"/>
    </source>
</evidence>